<protein>
    <submittedName>
        <fullName evidence="1">Uncharacterized protein</fullName>
    </submittedName>
</protein>
<name>A0A6H1ZIE8_9ZZZZ</name>
<gene>
    <name evidence="1" type="ORF">TM448A00583_0009</name>
    <name evidence="2" type="ORF">TM448B01995_0006</name>
</gene>
<accession>A0A6H1ZIE8</accession>
<proteinExistence type="predicted"/>
<sequence length="127" mass="14865">MFKKITDKQQKEKDNLHKEVLKRCVPIAKRINAIILEQDLGMGDITGTRPQNYLLAAKHIQELLLEENVYWGEKEFVFQLARQPLDMLEKIVNGDLQKTFENKLCEIIGVGSFQEMRMKNLNDTFKK</sequence>
<reference evidence="1" key="1">
    <citation type="submission" date="2020-03" db="EMBL/GenBank/DDBJ databases">
        <title>The deep terrestrial virosphere.</title>
        <authorList>
            <person name="Holmfeldt K."/>
            <person name="Nilsson E."/>
            <person name="Simone D."/>
            <person name="Lopez-Fernandez M."/>
            <person name="Wu X."/>
            <person name="de Brujin I."/>
            <person name="Lundin D."/>
            <person name="Andersson A."/>
            <person name="Bertilsson S."/>
            <person name="Dopson M."/>
        </authorList>
    </citation>
    <scope>NUCLEOTIDE SEQUENCE</scope>
    <source>
        <strain evidence="1">TM448A00583</strain>
        <strain evidence="2">TM448B01995</strain>
    </source>
</reference>
<dbReference type="EMBL" id="MT144862">
    <property type="protein sequence ID" value="QJI00584.1"/>
    <property type="molecule type" value="Genomic_DNA"/>
</dbReference>
<evidence type="ECO:0000313" key="1">
    <source>
        <dbReference type="EMBL" id="QJA46970.1"/>
    </source>
</evidence>
<organism evidence="1">
    <name type="scientific">viral metagenome</name>
    <dbReference type="NCBI Taxonomy" id="1070528"/>
    <lineage>
        <taxon>unclassified sequences</taxon>
        <taxon>metagenomes</taxon>
        <taxon>organismal metagenomes</taxon>
    </lineage>
</organism>
<evidence type="ECO:0000313" key="2">
    <source>
        <dbReference type="EMBL" id="QJI00584.1"/>
    </source>
</evidence>
<dbReference type="EMBL" id="MT144027">
    <property type="protein sequence ID" value="QJA46970.1"/>
    <property type="molecule type" value="Genomic_DNA"/>
</dbReference>
<dbReference type="AlphaFoldDB" id="A0A6H1ZIE8"/>